<feature type="binding site" evidence="13">
    <location>
        <position position="260"/>
    </location>
    <ligand>
        <name>L-serine</name>
        <dbReference type="ChEBI" id="CHEBI:33384"/>
    </ligand>
</feature>
<dbReference type="InterPro" id="IPR010978">
    <property type="entry name" value="tRNA-bd_arm"/>
</dbReference>
<evidence type="ECO:0000256" key="3">
    <source>
        <dbReference type="ARBA" id="ARBA00010728"/>
    </source>
</evidence>
<dbReference type="CDD" id="cd00770">
    <property type="entry name" value="SerRS_core"/>
    <property type="match status" value="1"/>
</dbReference>
<keyword evidence="6 12" id="KW-0547">Nucleotide-binding</keyword>
<comment type="catalytic activity">
    <reaction evidence="10 12">
        <text>tRNA(Sec) + L-serine + ATP = L-seryl-tRNA(Sec) + AMP + diphosphate + H(+)</text>
        <dbReference type="Rhea" id="RHEA:42580"/>
        <dbReference type="Rhea" id="RHEA-COMP:9742"/>
        <dbReference type="Rhea" id="RHEA-COMP:10128"/>
        <dbReference type="ChEBI" id="CHEBI:15378"/>
        <dbReference type="ChEBI" id="CHEBI:30616"/>
        <dbReference type="ChEBI" id="CHEBI:33019"/>
        <dbReference type="ChEBI" id="CHEBI:33384"/>
        <dbReference type="ChEBI" id="CHEBI:78442"/>
        <dbReference type="ChEBI" id="CHEBI:78533"/>
        <dbReference type="ChEBI" id="CHEBI:456215"/>
        <dbReference type="EC" id="6.1.1.11"/>
    </reaction>
</comment>
<gene>
    <name evidence="12" type="primary">serS</name>
    <name evidence="17" type="ORF">NJLHNGOC_08365</name>
</gene>
<evidence type="ECO:0000313" key="17">
    <source>
        <dbReference type="EMBL" id="RBM07107.1"/>
    </source>
</evidence>
<comment type="catalytic activity">
    <reaction evidence="11 12">
        <text>tRNA(Ser) + L-serine + ATP = L-seryl-tRNA(Ser) + AMP + diphosphate + H(+)</text>
        <dbReference type="Rhea" id="RHEA:12292"/>
        <dbReference type="Rhea" id="RHEA-COMP:9669"/>
        <dbReference type="Rhea" id="RHEA-COMP:9703"/>
        <dbReference type="ChEBI" id="CHEBI:15378"/>
        <dbReference type="ChEBI" id="CHEBI:30616"/>
        <dbReference type="ChEBI" id="CHEBI:33019"/>
        <dbReference type="ChEBI" id="CHEBI:33384"/>
        <dbReference type="ChEBI" id="CHEBI:78442"/>
        <dbReference type="ChEBI" id="CHEBI:78533"/>
        <dbReference type="ChEBI" id="CHEBI:456215"/>
        <dbReference type="EC" id="6.1.1.11"/>
    </reaction>
</comment>
<feature type="binding site" evidence="12 14">
    <location>
        <begin position="260"/>
        <end position="262"/>
    </location>
    <ligand>
        <name>ATP</name>
        <dbReference type="ChEBI" id="CHEBI:30616"/>
    </ligand>
</feature>
<comment type="subunit">
    <text evidence="12">Homodimer. The tRNA molecule binds across the dimer.</text>
</comment>
<dbReference type="HAMAP" id="MF_00176">
    <property type="entry name" value="Ser_tRNA_synth_type1"/>
    <property type="match status" value="1"/>
</dbReference>
<dbReference type="GO" id="GO:0005524">
    <property type="term" value="F:ATP binding"/>
    <property type="evidence" value="ECO:0007669"/>
    <property type="project" value="UniProtKB-UniRule"/>
</dbReference>
<dbReference type="GO" id="GO:0006434">
    <property type="term" value="P:seryl-tRNA aminoacylation"/>
    <property type="evidence" value="ECO:0007669"/>
    <property type="project" value="UniProtKB-UniRule"/>
</dbReference>
<accession>A0A365YVT9</accession>
<keyword evidence="15" id="KW-0175">Coiled coil</keyword>
<evidence type="ECO:0000259" key="16">
    <source>
        <dbReference type="PROSITE" id="PS50862"/>
    </source>
</evidence>
<comment type="domain">
    <text evidence="12">Consists of two distinct domains, a catalytic core and a N-terminal extension that is involved in tRNA binding.</text>
</comment>
<evidence type="ECO:0000256" key="10">
    <source>
        <dbReference type="ARBA" id="ARBA00047929"/>
    </source>
</evidence>
<feature type="binding site" evidence="13">
    <location>
        <position position="380"/>
    </location>
    <ligand>
        <name>L-serine</name>
        <dbReference type="ChEBI" id="CHEBI:33384"/>
    </ligand>
</feature>
<keyword evidence="4 12" id="KW-0963">Cytoplasm</keyword>
<dbReference type="EMBL" id="QEXL01000009">
    <property type="protein sequence ID" value="RBM07107.1"/>
    <property type="molecule type" value="Genomic_DNA"/>
</dbReference>
<dbReference type="OrthoDB" id="9804647at2"/>
<evidence type="ECO:0000256" key="13">
    <source>
        <dbReference type="PIRSR" id="PIRSR001529-1"/>
    </source>
</evidence>
<dbReference type="InterPro" id="IPR002317">
    <property type="entry name" value="Ser-tRNA-ligase_type_1"/>
</dbReference>
<dbReference type="PROSITE" id="PS50862">
    <property type="entry name" value="AA_TRNA_LIGASE_II"/>
    <property type="match status" value="1"/>
</dbReference>
<keyword evidence="7 12" id="KW-0067">ATP-binding</keyword>
<evidence type="ECO:0000256" key="7">
    <source>
        <dbReference type="ARBA" id="ARBA00022840"/>
    </source>
</evidence>
<evidence type="ECO:0000256" key="2">
    <source>
        <dbReference type="ARBA" id="ARBA00005045"/>
    </source>
</evidence>
<keyword evidence="8 12" id="KW-0648">Protein biosynthesis</keyword>
<dbReference type="PIRSF" id="PIRSF001529">
    <property type="entry name" value="Ser-tRNA-synth_IIa"/>
    <property type="match status" value="1"/>
</dbReference>
<evidence type="ECO:0000256" key="4">
    <source>
        <dbReference type="ARBA" id="ARBA00022490"/>
    </source>
</evidence>
<feature type="binding site" evidence="12">
    <location>
        <position position="382"/>
    </location>
    <ligand>
        <name>L-serine</name>
        <dbReference type="ChEBI" id="CHEBI:33384"/>
    </ligand>
</feature>
<dbReference type="GO" id="GO:0005737">
    <property type="term" value="C:cytoplasm"/>
    <property type="evidence" value="ECO:0007669"/>
    <property type="project" value="UniProtKB-SubCell"/>
</dbReference>
<organism evidence="17 18">
    <name type="scientific">Novacetimonas cocois</name>
    <dbReference type="NCBI Taxonomy" id="1747507"/>
    <lineage>
        <taxon>Bacteria</taxon>
        <taxon>Pseudomonadati</taxon>
        <taxon>Pseudomonadota</taxon>
        <taxon>Alphaproteobacteria</taxon>
        <taxon>Acetobacterales</taxon>
        <taxon>Acetobacteraceae</taxon>
        <taxon>Novacetimonas</taxon>
    </lineage>
</organism>
<dbReference type="Gene3D" id="1.10.287.40">
    <property type="entry name" value="Serine-tRNA synthetase, tRNA binding domain"/>
    <property type="match status" value="1"/>
</dbReference>
<feature type="coiled-coil region" evidence="15">
    <location>
        <begin position="30"/>
        <end position="95"/>
    </location>
</feature>
<dbReference type="Gene3D" id="3.30.930.10">
    <property type="entry name" value="Bira Bifunctional Protein, Domain 2"/>
    <property type="match status" value="1"/>
</dbReference>
<evidence type="ECO:0000256" key="8">
    <source>
        <dbReference type="ARBA" id="ARBA00022917"/>
    </source>
</evidence>
<evidence type="ECO:0000256" key="11">
    <source>
        <dbReference type="ARBA" id="ARBA00048823"/>
    </source>
</evidence>
<dbReference type="InterPro" id="IPR015866">
    <property type="entry name" value="Ser-tRNA-synth_1_N"/>
</dbReference>
<evidence type="ECO:0000256" key="5">
    <source>
        <dbReference type="ARBA" id="ARBA00022598"/>
    </source>
</evidence>
<reference evidence="17 18" key="1">
    <citation type="submission" date="2018-05" db="EMBL/GenBank/DDBJ databases">
        <title>Komagataeibacter cocois sp. nov., for a novel cellulose- producing strain isolated from coconut milk.</title>
        <authorList>
            <person name="Liu L."/>
            <person name="Wang Y."/>
            <person name="Liu S."/>
            <person name="Bi J."/>
            <person name="Chen H."/>
            <person name="Deng J."/>
            <person name="Zhang C."/>
            <person name="Hu Q."/>
            <person name="Li C."/>
        </authorList>
    </citation>
    <scope>NUCLEOTIDE SEQUENCE [LARGE SCALE GENOMIC DNA]</scope>
    <source>
        <strain evidence="17 18">WE7</strain>
    </source>
</reference>
<feature type="binding site" evidence="12">
    <location>
        <begin position="229"/>
        <end position="231"/>
    </location>
    <ligand>
        <name>L-serine</name>
        <dbReference type="ChEBI" id="CHEBI:33384"/>
    </ligand>
</feature>
<evidence type="ECO:0000256" key="6">
    <source>
        <dbReference type="ARBA" id="ARBA00022741"/>
    </source>
</evidence>
<feature type="domain" description="Aminoacyl-transfer RNA synthetases class-II family profile" evidence="16">
    <location>
        <begin position="171"/>
        <end position="407"/>
    </location>
</feature>
<keyword evidence="5 12" id="KW-0436">Ligase</keyword>
<proteinExistence type="inferred from homology"/>
<comment type="caution">
    <text evidence="17">The sequence shown here is derived from an EMBL/GenBank/DDBJ whole genome shotgun (WGS) entry which is preliminary data.</text>
</comment>
<evidence type="ECO:0000256" key="12">
    <source>
        <dbReference type="HAMAP-Rule" id="MF_00176"/>
    </source>
</evidence>
<evidence type="ECO:0000256" key="9">
    <source>
        <dbReference type="ARBA" id="ARBA00023146"/>
    </source>
</evidence>
<name>A0A365YVT9_9PROT</name>
<dbReference type="Pfam" id="PF02403">
    <property type="entry name" value="Seryl_tRNA_N"/>
    <property type="match status" value="1"/>
</dbReference>
<sequence>MHDLRALRADPDAFDADLKRRGEPPVAAAIVELDRERRAAETALQECQAQRKTLSKEVGALRRSGADSSEVEARSAALRERMETLATQVADLDAKLRGTLECLPNRLAADVPDGRDESGNVVRHTWGTPRVMDFAAKEHFELGEALGLMDFETASRLSGARFVVLRGALARMERALGQFMLDLHTRENGYDETSVPVLVNDEAMYGTDKLPKFADQSFRTTDGRWLIPTAEVPLTASVGGEILSADTLPRRMVALSSCFRSEAGAAGRDTRGMLRQHQFQKVEMVSITAPEDSEAEHERMTRCAEMVLERLGVPYRRMLLCAGDTGFGAARTFDLEAWLPGQKAWREISSCSTTRDFQARRMNARYRAADGKPAFVHTLNGSGLAVGRTLIAVMENGQNEDGSITVPEVLWPYMGGTQVITAGAK</sequence>
<protein>
    <recommendedName>
        <fullName evidence="12">Serine--tRNA ligase</fullName>
        <ecNumber evidence="12">6.1.1.11</ecNumber>
    </recommendedName>
    <alternativeName>
        <fullName evidence="12">Seryl-tRNA synthetase</fullName>
        <shortName evidence="12">SerRS</shortName>
    </alternativeName>
    <alternativeName>
        <fullName evidence="12">Seryl-tRNA(Ser/Sec) synthetase</fullName>
    </alternativeName>
</protein>
<evidence type="ECO:0000256" key="15">
    <source>
        <dbReference type="SAM" id="Coils"/>
    </source>
</evidence>
<evidence type="ECO:0000256" key="14">
    <source>
        <dbReference type="PIRSR" id="PIRSR001529-2"/>
    </source>
</evidence>
<dbReference type="PRINTS" id="PR00981">
    <property type="entry name" value="TRNASYNTHSER"/>
</dbReference>
<dbReference type="InterPro" id="IPR045864">
    <property type="entry name" value="aa-tRNA-synth_II/BPL/LPL"/>
</dbReference>
<evidence type="ECO:0000256" key="1">
    <source>
        <dbReference type="ARBA" id="ARBA00004496"/>
    </source>
</evidence>
<dbReference type="Proteomes" id="UP000252680">
    <property type="component" value="Unassembled WGS sequence"/>
</dbReference>
<feature type="binding site" evidence="12 13">
    <location>
        <position position="283"/>
    </location>
    <ligand>
        <name>L-serine</name>
        <dbReference type="ChEBI" id="CHEBI:33384"/>
    </ligand>
</feature>
<comment type="pathway">
    <text evidence="2 12">Aminoacyl-tRNA biosynthesis; selenocysteinyl-tRNA(Sec) biosynthesis; L-seryl-tRNA(Sec) from L-serine and tRNA(Sec): step 1/1.</text>
</comment>
<dbReference type="AlphaFoldDB" id="A0A365YVT9"/>
<dbReference type="InterPro" id="IPR006195">
    <property type="entry name" value="aa-tRNA-synth_II"/>
</dbReference>
<dbReference type="PANTHER" id="PTHR43697">
    <property type="entry name" value="SERYL-TRNA SYNTHETASE"/>
    <property type="match status" value="1"/>
</dbReference>
<feature type="binding site" evidence="12 14">
    <location>
        <begin position="347"/>
        <end position="350"/>
    </location>
    <ligand>
        <name>ATP</name>
        <dbReference type="ChEBI" id="CHEBI:30616"/>
    </ligand>
</feature>
<comment type="caution">
    <text evidence="12">Lacks conserved residue(s) required for the propagation of feature annotation.</text>
</comment>
<dbReference type="InterPro" id="IPR033729">
    <property type="entry name" value="SerRS_core"/>
</dbReference>
<dbReference type="UniPathway" id="UPA00906">
    <property type="reaction ID" value="UER00895"/>
</dbReference>
<comment type="similarity">
    <text evidence="3 12">Belongs to the class-II aminoacyl-tRNA synthetase family. Type-1 seryl-tRNA synthetase subfamily.</text>
</comment>
<dbReference type="PANTHER" id="PTHR43697:SF1">
    <property type="entry name" value="SERINE--TRNA LIGASE"/>
    <property type="match status" value="1"/>
</dbReference>
<evidence type="ECO:0000313" key="18">
    <source>
        <dbReference type="Proteomes" id="UP000252680"/>
    </source>
</evidence>
<dbReference type="SUPFAM" id="SSF55681">
    <property type="entry name" value="Class II aaRS and biotin synthetases"/>
    <property type="match status" value="1"/>
</dbReference>
<keyword evidence="18" id="KW-1185">Reference proteome</keyword>
<keyword evidence="9 12" id="KW-0030">Aminoacyl-tRNA synthetase</keyword>
<dbReference type="Pfam" id="PF00587">
    <property type="entry name" value="tRNA-synt_2b"/>
    <property type="match status" value="1"/>
</dbReference>
<dbReference type="SUPFAM" id="SSF46589">
    <property type="entry name" value="tRNA-binding arm"/>
    <property type="match status" value="1"/>
</dbReference>
<dbReference type="GO" id="GO:0016260">
    <property type="term" value="P:selenocysteine biosynthetic process"/>
    <property type="evidence" value="ECO:0007669"/>
    <property type="project" value="UniProtKB-UniRule"/>
</dbReference>
<comment type="function">
    <text evidence="12">Catalyzes the attachment of serine to tRNA(Ser). Is also able to aminoacylate tRNA(Sec) with serine, to form the misacylated tRNA L-seryl-tRNA(Sec), which will be further converted into selenocysteinyl-tRNA(Sec).</text>
</comment>
<comment type="subcellular location">
    <subcellularLocation>
        <location evidence="1 12">Cytoplasm</location>
    </subcellularLocation>
</comment>
<feature type="binding site" evidence="13">
    <location>
        <position position="229"/>
    </location>
    <ligand>
        <name>L-serine</name>
        <dbReference type="ChEBI" id="CHEBI:33384"/>
    </ligand>
</feature>
<dbReference type="RefSeq" id="WP_113595954.1">
    <property type="nucleotide sequence ID" value="NZ_QEXL01000009.1"/>
</dbReference>
<dbReference type="InterPro" id="IPR042103">
    <property type="entry name" value="SerRS_1_N_sf"/>
</dbReference>
<dbReference type="EC" id="6.1.1.11" evidence="12"/>
<dbReference type="NCBIfam" id="TIGR00414">
    <property type="entry name" value="serS"/>
    <property type="match status" value="1"/>
</dbReference>
<dbReference type="InterPro" id="IPR002314">
    <property type="entry name" value="aa-tRNA-synt_IIb"/>
</dbReference>
<dbReference type="GO" id="GO:0004828">
    <property type="term" value="F:serine-tRNA ligase activity"/>
    <property type="evidence" value="ECO:0007669"/>
    <property type="project" value="UniProtKB-UniRule"/>
</dbReference>